<accession>A0AA87RK11</accession>
<keyword evidence="4" id="KW-1185">Reference proteome</keyword>
<dbReference type="PANTHER" id="PTHR43569">
    <property type="entry name" value="AMIDOHYDROLASE"/>
    <property type="match status" value="1"/>
</dbReference>
<comment type="similarity">
    <text evidence="1">Belongs to the metallo-dependent hydrolases superfamily.</text>
</comment>
<organism evidence="3 4">
    <name type="scientific">Agrococcus baldri</name>
    <dbReference type="NCBI Taxonomy" id="153730"/>
    <lineage>
        <taxon>Bacteria</taxon>
        <taxon>Bacillati</taxon>
        <taxon>Actinomycetota</taxon>
        <taxon>Actinomycetes</taxon>
        <taxon>Micrococcales</taxon>
        <taxon>Microbacteriaceae</taxon>
        <taxon>Agrococcus</taxon>
    </lineage>
</organism>
<evidence type="ECO:0000256" key="1">
    <source>
        <dbReference type="ARBA" id="ARBA00038310"/>
    </source>
</evidence>
<dbReference type="RefSeq" id="WP_146793071.1">
    <property type="nucleotide sequence ID" value="NZ_BJUU01000004.1"/>
</dbReference>
<evidence type="ECO:0000313" key="4">
    <source>
        <dbReference type="Proteomes" id="UP000321749"/>
    </source>
</evidence>
<dbReference type="Gene3D" id="3.20.20.140">
    <property type="entry name" value="Metal-dependent hydrolases"/>
    <property type="match status" value="1"/>
</dbReference>
<evidence type="ECO:0000313" key="3">
    <source>
        <dbReference type="EMBL" id="GEK79557.1"/>
    </source>
</evidence>
<dbReference type="InterPro" id="IPR032466">
    <property type="entry name" value="Metal_Hydrolase"/>
</dbReference>
<dbReference type="InterPro" id="IPR052350">
    <property type="entry name" value="Metallo-dep_Lactonases"/>
</dbReference>
<reference evidence="3 4" key="1">
    <citation type="submission" date="2019-07" db="EMBL/GenBank/DDBJ databases">
        <title>Whole genome shotgun sequence of Agrococcus baldri NBRC 103055.</title>
        <authorList>
            <person name="Hosoyama A."/>
            <person name="Uohara A."/>
            <person name="Ohji S."/>
            <person name="Ichikawa N."/>
        </authorList>
    </citation>
    <scope>NUCLEOTIDE SEQUENCE [LARGE SCALE GENOMIC DNA]</scope>
    <source>
        <strain evidence="3 4">NBRC 103055</strain>
    </source>
</reference>
<feature type="domain" description="Amidohydrolase-related" evidence="2">
    <location>
        <begin position="9"/>
        <end position="302"/>
    </location>
</feature>
<protein>
    <recommendedName>
        <fullName evidence="2">Amidohydrolase-related domain-containing protein</fullName>
    </recommendedName>
</protein>
<dbReference type="EMBL" id="BJUU01000004">
    <property type="protein sequence ID" value="GEK79557.1"/>
    <property type="molecule type" value="Genomic_DNA"/>
</dbReference>
<evidence type="ECO:0000259" key="2">
    <source>
        <dbReference type="Pfam" id="PF04909"/>
    </source>
</evidence>
<dbReference type="Proteomes" id="UP000321749">
    <property type="component" value="Unassembled WGS sequence"/>
</dbReference>
<dbReference type="Pfam" id="PF04909">
    <property type="entry name" value="Amidohydro_2"/>
    <property type="match status" value="1"/>
</dbReference>
<gene>
    <name evidence="3" type="ORF">ABA31_09080</name>
</gene>
<proteinExistence type="inferred from homology"/>
<sequence>MTRYAGPLVDAHHHYWEPGEGRQPWLRPDAAIPFRYGDYASIKRDYLPPDLARDAASAGLRLVGSVTMETEWDETDPLGEIDHIEGVRARFGQPSAAIGRVALDADDAPALLERMAARPIVRGIRHKPGQAPTPERAAAQPTLLSDPRWRQRYASLERLGLDFELQTAWWHLDEAIELVRAHPGVRLTVNHTALPSDRSREGLEGWAAAIGRIAQLPQVWMKLSGIGLEGVPWTPEGNREIALRTLDAFGPGRVMIASNFPVDSLTGSYREIMGGFAEIFGGLAPAEQLALFAGNAIERYRLDPAILDR</sequence>
<dbReference type="InterPro" id="IPR006680">
    <property type="entry name" value="Amidohydro-rel"/>
</dbReference>
<dbReference type="SUPFAM" id="SSF51556">
    <property type="entry name" value="Metallo-dependent hydrolases"/>
    <property type="match status" value="1"/>
</dbReference>
<dbReference type="GO" id="GO:0016787">
    <property type="term" value="F:hydrolase activity"/>
    <property type="evidence" value="ECO:0007669"/>
    <property type="project" value="InterPro"/>
</dbReference>
<name>A0AA87RK11_9MICO</name>
<comment type="caution">
    <text evidence="3">The sequence shown here is derived from an EMBL/GenBank/DDBJ whole genome shotgun (WGS) entry which is preliminary data.</text>
</comment>
<dbReference type="AlphaFoldDB" id="A0AA87RK11"/>
<dbReference type="PANTHER" id="PTHR43569:SF1">
    <property type="entry name" value="BLL3371 PROTEIN"/>
    <property type="match status" value="1"/>
</dbReference>